<dbReference type="EMBL" id="FQVQ01000001">
    <property type="protein sequence ID" value="SHE72948.1"/>
    <property type="molecule type" value="Genomic_DNA"/>
</dbReference>
<dbReference type="GO" id="GO:0016758">
    <property type="term" value="F:hexosyltransferase activity"/>
    <property type="evidence" value="ECO:0007669"/>
    <property type="project" value="TreeGrafter"/>
</dbReference>
<keyword evidence="2" id="KW-1185">Reference proteome</keyword>
<dbReference type="SUPFAM" id="SSF53756">
    <property type="entry name" value="UDP-Glycosyltransferase/glycogen phosphorylase"/>
    <property type="match status" value="1"/>
</dbReference>
<dbReference type="Proteomes" id="UP000184147">
    <property type="component" value="Unassembled WGS sequence"/>
</dbReference>
<dbReference type="CDD" id="cd03794">
    <property type="entry name" value="GT4_WbuB-like"/>
    <property type="match status" value="1"/>
</dbReference>
<name>A0A1M4VVH2_9FLAO</name>
<organism evidence="1 2">
    <name type="scientific">Flavobacterium fontis</name>
    <dbReference type="NCBI Taxonomy" id="1124188"/>
    <lineage>
        <taxon>Bacteria</taxon>
        <taxon>Pseudomonadati</taxon>
        <taxon>Bacteroidota</taxon>
        <taxon>Flavobacteriia</taxon>
        <taxon>Flavobacteriales</taxon>
        <taxon>Flavobacteriaceae</taxon>
        <taxon>Flavobacterium</taxon>
    </lineage>
</organism>
<keyword evidence="1" id="KW-0808">Transferase</keyword>
<dbReference type="InterPro" id="IPR050194">
    <property type="entry name" value="Glycosyltransferase_grp1"/>
</dbReference>
<dbReference type="OrthoDB" id="9811902at2"/>
<gene>
    <name evidence="1" type="ORF">SAMN05444377_10171</name>
</gene>
<reference evidence="1 2" key="1">
    <citation type="submission" date="2016-11" db="EMBL/GenBank/DDBJ databases">
        <authorList>
            <person name="Jaros S."/>
            <person name="Januszkiewicz K."/>
            <person name="Wedrychowicz H."/>
        </authorList>
    </citation>
    <scope>NUCLEOTIDE SEQUENCE [LARGE SCALE GENOMIC DNA]</scope>
    <source>
        <strain evidence="1 2">DSM 25660</strain>
    </source>
</reference>
<dbReference type="Gene3D" id="3.40.50.2000">
    <property type="entry name" value="Glycogen Phosphorylase B"/>
    <property type="match status" value="2"/>
</dbReference>
<sequence length="394" mass="44660">MQDILIISNYYPPEKGAAANRIEQMALQLHKNNYEVTLLCPLGNYPKGELFPEYRGKFSVTELQKGIRIKRLWIYPSNSKNIAKRLLSILSFSSVLVLFLLFKKTPKKVIVQSPPLLLSFLSVAILTLKRKKIILNVSDLWPLAALELNALKKGSFSHNVSLFMERFIYQKASILLGQSKEILDHVHSIFPNKQGYLYRNYPDHAEKQCELQTSAEPTIKVFYAGLLGVAQGVYELCRQLDLVGTRIELHIFGDGAEKKEIEAYLQNHPQQPIFFHGMMDRKALHEMLKTFDIAIVPLTTRIYGSVPSKIFEYGSLGFPILYFGGGEGENIVTNHGLGWVVPVGDFSTMQHQLLEINALDKSELAALKTKVFEQAQADFDIEKQVKDLIEQGVF</sequence>
<dbReference type="STRING" id="1124188.SAMN05444377_10171"/>
<dbReference type="PANTHER" id="PTHR45947:SF3">
    <property type="entry name" value="SULFOQUINOVOSYL TRANSFERASE SQD2"/>
    <property type="match status" value="1"/>
</dbReference>
<dbReference type="AlphaFoldDB" id="A0A1M4VVH2"/>
<evidence type="ECO:0000313" key="1">
    <source>
        <dbReference type="EMBL" id="SHE72948.1"/>
    </source>
</evidence>
<dbReference type="RefSeq" id="WP_073360287.1">
    <property type="nucleotide sequence ID" value="NZ_FQVQ01000001.1"/>
</dbReference>
<evidence type="ECO:0000313" key="2">
    <source>
        <dbReference type="Proteomes" id="UP000184147"/>
    </source>
</evidence>
<dbReference type="Pfam" id="PF13692">
    <property type="entry name" value="Glyco_trans_1_4"/>
    <property type="match status" value="1"/>
</dbReference>
<protein>
    <submittedName>
        <fullName evidence="1">Glycosyltransferase involved in cell wall bisynthesis</fullName>
    </submittedName>
</protein>
<dbReference type="PANTHER" id="PTHR45947">
    <property type="entry name" value="SULFOQUINOVOSYL TRANSFERASE SQD2"/>
    <property type="match status" value="1"/>
</dbReference>
<accession>A0A1M4VVH2</accession>
<proteinExistence type="predicted"/>